<dbReference type="Pfam" id="PF00004">
    <property type="entry name" value="AAA"/>
    <property type="match status" value="1"/>
</dbReference>
<dbReference type="GO" id="GO:0016887">
    <property type="term" value="F:ATP hydrolysis activity"/>
    <property type="evidence" value="ECO:0007669"/>
    <property type="project" value="InterPro"/>
</dbReference>
<dbReference type="EMBL" id="BTGC01000008">
    <property type="protein sequence ID" value="GMM51700.1"/>
    <property type="molecule type" value="Genomic_DNA"/>
</dbReference>
<dbReference type="PANTHER" id="PTHR23389">
    <property type="entry name" value="CHROMOSOME TRANSMISSION FIDELITY FACTOR 18"/>
    <property type="match status" value="1"/>
</dbReference>
<dbReference type="Proteomes" id="UP001362899">
    <property type="component" value="Unassembled WGS sequence"/>
</dbReference>
<gene>
    <name evidence="3" type="ORF">DASB73_026630</name>
</gene>
<evidence type="ECO:0000313" key="4">
    <source>
        <dbReference type="Proteomes" id="UP001362899"/>
    </source>
</evidence>
<dbReference type="CDD" id="cd00009">
    <property type="entry name" value="AAA"/>
    <property type="match status" value="1"/>
</dbReference>
<dbReference type="AlphaFoldDB" id="A0AAV5RJI4"/>
<keyword evidence="4" id="KW-1185">Reference proteome</keyword>
<dbReference type="Gene3D" id="1.10.8.60">
    <property type="match status" value="1"/>
</dbReference>
<feature type="domain" description="AAA+ ATPase" evidence="2">
    <location>
        <begin position="126"/>
        <end position="272"/>
    </location>
</feature>
<dbReference type="GO" id="GO:0005634">
    <property type="term" value="C:nucleus"/>
    <property type="evidence" value="ECO:0007669"/>
    <property type="project" value="TreeGrafter"/>
</dbReference>
<dbReference type="Gene3D" id="3.40.50.300">
    <property type="entry name" value="P-loop containing nucleotide triphosphate hydrolases"/>
    <property type="match status" value="1"/>
</dbReference>
<sequence>MLRYRQKSVQEADPDTRKPFGVPIYELLTSLKRKAEDGDLPNDVSKHSGASNTVKSSKPSKKRRKISPMLAQKYSPNEFFDLIGNDDSNRRILKWMSTWERAIANYGKKGNKAPALEDVDEYGRPLHKILLISGPPGVGKTTAAHVIAKQKGFVPLEVNASDERGSKVIREKVGIALGSHQVISTKPVCIIADEVDGAEQGFVKSLMYLVNKKKPKKGDTILMRPIIAVCNNLYSSTLHSLRPHCEIVRFERHAPALLLRRLSRICELENISKSTKELTELATINQFDMRACLNSLQFDSGEDTGFIVTDPVLLARSQLNGKTPLTFSQIESCGDHDKMLDTLFDQYIYSDFVDDRVQKPSKISDFYELTDSRFANDDHKSVLVHAFGSLFRRPGANGLSTSISSHFNTTSQQKSTKNLTNAQRYEYKRLSESVLSQVLNGSEPIIRATISKKVALLEFAPFLTKLVCPLNEAKRIESVARALKSVGLKFQLISEEANFNYILNPPIEQVVVYNDKANVRIGQSLTRGAISQAMEQLGLTNSANNTLVKDTSAASTDSNPNTKQPQDNINIPSKRTAIPATGKVWVQFSEGFSNAVRKPITWNDLFDS</sequence>
<name>A0AAV5RJI4_STABA</name>
<dbReference type="PANTHER" id="PTHR23389:SF3">
    <property type="entry name" value="CHROMOSOME TRANSMISSION FIDELITY PROTEIN 18 HOMOLOG"/>
    <property type="match status" value="1"/>
</dbReference>
<feature type="compositionally biased region" description="Basic and acidic residues" evidence="1">
    <location>
        <begin position="8"/>
        <end position="18"/>
    </location>
</feature>
<dbReference type="SUPFAM" id="SSF52540">
    <property type="entry name" value="P-loop containing nucleoside triphosphate hydrolases"/>
    <property type="match status" value="1"/>
</dbReference>
<evidence type="ECO:0000313" key="3">
    <source>
        <dbReference type="EMBL" id="GMM51700.1"/>
    </source>
</evidence>
<feature type="region of interest" description="Disordered" evidence="1">
    <location>
        <begin position="551"/>
        <end position="573"/>
    </location>
</feature>
<dbReference type="GO" id="GO:0005524">
    <property type="term" value="F:ATP binding"/>
    <property type="evidence" value="ECO:0007669"/>
    <property type="project" value="InterPro"/>
</dbReference>
<comment type="caution">
    <text evidence="3">The sequence shown here is derived from an EMBL/GenBank/DDBJ whole genome shotgun (WGS) entry which is preliminary data.</text>
</comment>
<feature type="region of interest" description="Disordered" evidence="1">
    <location>
        <begin position="36"/>
        <end position="68"/>
    </location>
</feature>
<evidence type="ECO:0000259" key="2">
    <source>
        <dbReference type="SMART" id="SM00382"/>
    </source>
</evidence>
<organism evidence="3 4">
    <name type="scientific">Starmerella bacillaris</name>
    <name type="common">Yeast</name>
    <name type="synonym">Candida zemplinina</name>
    <dbReference type="NCBI Taxonomy" id="1247836"/>
    <lineage>
        <taxon>Eukaryota</taxon>
        <taxon>Fungi</taxon>
        <taxon>Dikarya</taxon>
        <taxon>Ascomycota</taxon>
        <taxon>Saccharomycotina</taxon>
        <taxon>Dipodascomycetes</taxon>
        <taxon>Dipodascales</taxon>
        <taxon>Trichomonascaceae</taxon>
        <taxon>Starmerella</taxon>
    </lineage>
</organism>
<proteinExistence type="predicted"/>
<evidence type="ECO:0000256" key="1">
    <source>
        <dbReference type="SAM" id="MobiDB-lite"/>
    </source>
</evidence>
<dbReference type="InterPro" id="IPR027417">
    <property type="entry name" value="P-loop_NTPase"/>
</dbReference>
<dbReference type="InterPro" id="IPR003959">
    <property type="entry name" value="ATPase_AAA_core"/>
</dbReference>
<reference evidence="3 4" key="1">
    <citation type="journal article" date="2023" name="Elife">
        <title>Identification of key yeast species and microbe-microbe interactions impacting larval growth of Drosophila in the wild.</title>
        <authorList>
            <person name="Mure A."/>
            <person name="Sugiura Y."/>
            <person name="Maeda R."/>
            <person name="Honda K."/>
            <person name="Sakurai N."/>
            <person name="Takahashi Y."/>
            <person name="Watada M."/>
            <person name="Katoh T."/>
            <person name="Gotoh A."/>
            <person name="Gotoh Y."/>
            <person name="Taniguchi I."/>
            <person name="Nakamura K."/>
            <person name="Hayashi T."/>
            <person name="Katayama T."/>
            <person name="Uemura T."/>
            <person name="Hattori Y."/>
        </authorList>
    </citation>
    <scope>NUCLEOTIDE SEQUENCE [LARGE SCALE GENOMIC DNA]</scope>
    <source>
        <strain evidence="3 4">SB-73</strain>
    </source>
</reference>
<dbReference type="GO" id="GO:0003677">
    <property type="term" value="F:DNA binding"/>
    <property type="evidence" value="ECO:0007669"/>
    <property type="project" value="TreeGrafter"/>
</dbReference>
<protein>
    <submittedName>
        <fullName evidence="3">Ctf18 protein</fullName>
    </submittedName>
</protein>
<dbReference type="SMART" id="SM00382">
    <property type="entry name" value="AAA"/>
    <property type="match status" value="1"/>
</dbReference>
<feature type="region of interest" description="Disordered" evidence="1">
    <location>
        <begin position="1"/>
        <end position="20"/>
    </location>
</feature>
<dbReference type="InterPro" id="IPR003593">
    <property type="entry name" value="AAA+_ATPase"/>
</dbReference>
<accession>A0AAV5RJI4</accession>